<dbReference type="SMART" id="SM00463">
    <property type="entry name" value="SMR"/>
    <property type="match status" value="1"/>
</dbReference>
<keyword evidence="5" id="KW-1185">Reference proteome</keyword>
<dbReference type="Proteomes" id="UP001431209">
    <property type="component" value="Unassembled WGS sequence"/>
</dbReference>
<dbReference type="PANTHER" id="PTHR47417">
    <property type="entry name" value="SMR DOMAIN-CONTAINING PROTEIN YPL199C"/>
    <property type="match status" value="1"/>
</dbReference>
<dbReference type="PROSITE" id="PS50828">
    <property type="entry name" value="SMR"/>
    <property type="match status" value="1"/>
</dbReference>
<evidence type="ECO:0000256" key="1">
    <source>
        <dbReference type="PROSITE-ProRule" id="PRU00117"/>
    </source>
</evidence>
<dbReference type="InterPro" id="IPR002625">
    <property type="entry name" value="Smr_dom"/>
</dbReference>
<keyword evidence="1" id="KW-0694">RNA-binding</keyword>
<dbReference type="SUPFAM" id="SSF160443">
    <property type="entry name" value="SMR domain-like"/>
    <property type="match status" value="1"/>
</dbReference>
<dbReference type="InterPro" id="IPR004087">
    <property type="entry name" value="KH_dom"/>
</dbReference>
<evidence type="ECO:0000313" key="5">
    <source>
        <dbReference type="Proteomes" id="UP001431209"/>
    </source>
</evidence>
<dbReference type="SUPFAM" id="SSF54791">
    <property type="entry name" value="Eukaryotic type KH-domain (KH-domain type I)"/>
    <property type="match status" value="1"/>
</dbReference>
<feature type="domain" description="Smr" evidence="3">
    <location>
        <begin position="254"/>
        <end position="327"/>
    </location>
</feature>
<feature type="chain" id="PRO_5043980131" description="Smr domain-containing protein" evidence="2">
    <location>
        <begin position="27"/>
        <end position="327"/>
    </location>
</feature>
<dbReference type="AlphaFoldDB" id="A0AAW2YI94"/>
<dbReference type="PROSITE" id="PS50084">
    <property type="entry name" value="KH_TYPE_1"/>
    <property type="match status" value="1"/>
</dbReference>
<proteinExistence type="predicted"/>
<dbReference type="Gene3D" id="3.30.1370.110">
    <property type="match status" value="1"/>
</dbReference>
<reference evidence="4 5" key="1">
    <citation type="submission" date="2024-03" db="EMBL/GenBank/DDBJ databases">
        <title>The Acrasis kona genome and developmental transcriptomes reveal deep origins of eukaryotic multicellular pathways.</title>
        <authorList>
            <person name="Sheikh S."/>
            <person name="Fu C.-J."/>
            <person name="Brown M.W."/>
            <person name="Baldauf S.L."/>
        </authorList>
    </citation>
    <scope>NUCLEOTIDE SEQUENCE [LARGE SCALE GENOMIC DNA]</scope>
    <source>
        <strain evidence="4 5">ATCC MYA-3509</strain>
    </source>
</reference>
<dbReference type="InterPro" id="IPR053020">
    <property type="entry name" value="Smr_domain_protein"/>
</dbReference>
<evidence type="ECO:0000256" key="2">
    <source>
        <dbReference type="SAM" id="SignalP"/>
    </source>
</evidence>
<accession>A0AAW2YI94</accession>
<evidence type="ECO:0000259" key="3">
    <source>
        <dbReference type="PROSITE" id="PS50828"/>
    </source>
</evidence>
<protein>
    <recommendedName>
        <fullName evidence="3">Smr domain-containing protein</fullName>
    </recommendedName>
</protein>
<dbReference type="InterPro" id="IPR013899">
    <property type="entry name" value="DUF1771"/>
</dbReference>
<keyword evidence="2" id="KW-0732">Signal</keyword>
<comment type="caution">
    <text evidence="4">The sequence shown here is derived from an EMBL/GenBank/DDBJ whole genome shotgun (WGS) entry which is preliminary data.</text>
</comment>
<dbReference type="Pfam" id="PF00013">
    <property type="entry name" value="KH_1"/>
    <property type="match status" value="1"/>
</dbReference>
<name>A0AAW2YI94_9EUKA</name>
<gene>
    <name evidence="4" type="ORF">AKO1_006482</name>
</gene>
<dbReference type="Pfam" id="PF01713">
    <property type="entry name" value="Smr"/>
    <property type="match status" value="1"/>
</dbReference>
<dbReference type="InterPro" id="IPR004088">
    <property type="entry name" value="KH_dom_type_1"/>
</dbReference>
<evidence type="ECO:0000313" key="4">
    <source>
        <dbReference type="EMBL" id="KAL0476927.1"/>
    </source>
</evidence>
<dbReference type="Pfam" id="PF08590">
    <property type="entry name" value="DUF1771"/>
    <property type="match status" value="1"/>
</dbReference>
<organism evidence="4 5">
    <name type="scientific">Acrasis kona</name>
    <dbReference type="NCBI Taxonomy" id="1008807"/>
    <lineage>
        <taxon>Eukaryota</taxon>
        <taxon>Discoba</taxon>
        <taxon>Heterolobosea</taxon>
        <taxon>Tetramitia</taxon>
        <taxon>Eutetramitia</taxon>
        <taxon>Acrasidae</taxon>
        <taxon>Acrasis</taxon>
    </lineage>
</organism>
<dbReference type="EMBL" id="JAOPGA020000118">
    <property type="protein sequence ID" value="KAL0476927.1"/>
    <property type="molecule type" value="Genomic_DNA"/>
</dbReference>
<dbReference type="PANTHER" id="PTHR47417:SF1">
    <property type="entry name" value="SMR DOMAIN-CONTAINING PROTEIN YPL199C"/>
    <property type="match status" value="1"/>
</dbReference>
<dbReference type="Gene3D" id="3.30.1370.10">
    <property type="entry name" value="K Homology domain, type 1"/>
    <property type="match status" value="1"/>
</dbReference>
<dbReference type="InterPro" id="IPR036612">
    <property type="entry name" value="KH_dom_type_1_sf"/>
</dbReference>
<dbReference type="InterPro" id="IPR036063">
    <property type="entry name" value="Smr_dom_sf"/>
</dbReference>
<sequence>MFEEVLVTLIALLPLLAPWALRHVEGFSAKLHDEGKILTRSPKRIEPQRQNLNSEIKHINKLETEESNTNPQTQTLNNLPAVAPKEALHTIVNTEELGLYHLPSKLHKYVIGPSGSVIKGIQSSNEVMIDLRPEQDNVKIVHPNSSEHNIQSAFEQIERTLGEVGWFYESGVWIEKLAYDEIFSKWNGKIELEAASMKKCFEDAKSNFDSGNKEEAKNLSNAGKVHQENMHNYKKQCAKEVFEFLNSKFDDYVIDLHGQLVTEAMEFVSERIDKLHGKATQPLQIITGAGNHSDGGGAKIKPAVVKYLLDKNLKFEQINNGTINVTL</sequence>
<dbReference type="GO" id="GO:0003723">
    <property type="term" value="F:RNA binding"/>
    <property type="evidence" value="ECO:0007669"/>
    <property type="project" value="UniProtKB-UniRule"/>
</dbReference>
<dbReference type="SMART" id="SM00322">
    <property type="entry name" value="KH"/>
    <property type="match status" value="1"/>
</dbReference>
<feature type="signal peptide" evidence="2">
    <location>
        <begin position="1"/>
        <end position="26"/>
    </location>
</feature>